<organism evidence="1 2">
    <name type="scientific">Sphingomonas paeninsulae</name>
    <dbReference type="NCBI Taxonomy" id="2319844"/>
    <lineage>
        <taxon>Bacteria</taxon>
        <taxon>Pseudomonadati</taxon>
        <taxon>Pseudomonadota</taxon>
        <taxon>Alphaproteobacteria</taxon>
        <taxon>Sphingomonadales</taxon>
        <taxon>Sphingomonadaceae</taxon>
        <taxon>Sphingomonas</taxon>
    </lineage>
</organism>
<gene>
    <name evidence="1" type="ORF">D3Y57_07020</name>
</gene>
<reference evidence="1 2" key="1">
    <citation type="submission" date="2018-09" db="EMBL/GenBank/DDBJ databases">
        <title>Sphingomonas peninsula sp. nov., isolated from fildes peninsula, Antarctic soil.</title>
        <authorList>
            <person name="Yingchao G."/>
        </authorList>
    </citation>
    <scope>NUCLEOTIDE SEQUENCE [LARGE SCALE GENOMIC DNA]</scope>
    <source>
        <strain evidence="1 2">YZ-8</strain>
    </source>
</reference>
<name>A0A494T8U7_SPHPE</name>
<dbReference type="EMBL" id="CP032829">
    <property type="protein sequence ID" value="AYJ85769.1"/>
    <property type="molecule type" value="Genomic_DNA"/>
</dbReference>
<keyword evidence="2" id="KW-1185">Reference proteome</keyword>
<dbReference type="KEGG" id="spha:D3Y57_07020"/>
<protein>
    <submittedName>
        <fullName evidence="1">Uncharacterized protein</fullName>
    </submittedName>
</protein>
<sequence>MQNGGSSVERLTELARKRGLRLVWRSETSRTYRGVTEFVTMLAKDGRSVCEAWAYSTNDAVAKEAAAKSMLGARA</sequence>
<dbReference type="AlphaFoldDB" id="A0A494T8U7"/>
<dbReference type="Proteomes" id="UP000276254">
    <property type="component" value="Chromosome"/>
</dbReference>
<proteinExistence type="predicted"/>
<evidence type="ECO:0000313" key="2">
    <source>
        <dbReference type="Proteomes" id="UP000276254"/>
    </source>
</evidence>
<accession>A0A494T8U7</accession>
<evidence type="ECO:0000313" key="1">
    <source>
        <dbReference type="EMBL" id="AYJ85769.1"/>
    </source>
</evidence>